<comment type="pathway">
    <text evidence="1">Carbohydrate degradation; glycolysis; D-glyceraldehyde 3-phosphate and glycerone phosphate from D-glucose: step 1/4.</text>
</comment>
<dbReference type="Pfam" id="PF03727">
    <property type="entry name" value="Hexokinase_2"/>
    <property type="match status" value="1"/>
</dbReference>
<dbReference type="Gene3D" id="3.40.367.20">
    <property type="match status" value="1"/>
</dbReference>
<feature type="domain" description="Hexokinase C-terminal" evidence="13">
    <location>
        <begin position="244"/>
        <end position="465"/>
    </location>
</feature>
<dbReference type="PANTHER" id="PTHR19443">
    <property type="entry name" value="HEXOKINASE"/>
    <property type="match status" value="1"/>
</dbReference>
<feature type="domain" description="Hexokinase N-terminal" evidence="12">
    <location>
        <begin position="5"/>
        <end position="233"/>
    </location>
</feature>
<dbReference type="PROSITE" id="PS51748">
    <property type="entry name" value="HEXOKINASE_2"/>
    <property type="match status" value="1"/>
</dbReference>
<dbReference type="GO" id="GO:0005524">
    <property type="term" value="F:ATP binding"/>
    <property type="evidence" value="ECO:0007669"/>
    <property type="project" value="UniProtKB-UniRule"/>
</dbReference>
<name>A0A3Q8UBZ9_9APIC</name>
<evidence type="ECO:0000256" key="10">
    <source>
        <dbReference type="ARBA" id="ARBA00047905"/>
    </source>
</evidence>
<comment type="catalytic activity">
    <reaction evidence="10">
        <text>D-fructose + ATP = D-fructose 6-phosphate + ADP + H(+)</text>
        <dbReference type="Rhea" id="RHEA:16125"/>
        <dbReference type="ChEBI" id="CHEBI:15378"/>
        <dbReference type="ChEBI" id="CHEBI:30616"/>
        <dbReference type="ChEBI" id="CHEBI:37721"/>
        <dbReference type="ChEBI" id="CHEBI:61527"/>
        <dbReference type="ChEBI" id="CHEBI:456216"/>
        <dbReference type="EC" id="2.7.1.1"/>
    </reaction>
    <physiologicalReaction direction="left-to-right" evidence="10">
        <dbReference type="Rhea" id="RHEA:16126"/>
    </physiologicalReaction>
</comment>
<dbReference type="InterPro" id="IPR001312">
    <property type="entry name" value="Hexokinase"/>
</dbReference>
<evidence type="ECO:0000256" key="11">
    <source>
        <dbReference type="RuleBase" id="RU362007"/>
    </source>
</evidence>
<dbReference type="Gene3D" id="3.30.420.40">
    <property type="match status" value="1"/>
</dbReference>
<dbReference type="UniPathway" id="UPA00109">
    <property type="reaction ID" value="UER00180"/>
</dbReference>
<evidence type="ECO:0000256" key="7">
    <source>
        <dbReference type="ARBA" id="ARBA00022840"/>
    </source>
</evidence>
<dbReference type="InterPro" id="IPR043129">
    <property type="entry name" value="ATPase_NBD"/>
</dbReference>
<keyword evidence="4 11" id="KW-0808">Transferase</keyword>
<dbReference type="EC" id="2.7.1.-" evidence="11"/>
<dbReference type="SUPFAM" id="SSF53067">
    <property type="entry name" value="Actin-like ATPase domain"/>
    <property type="match status" value="2"/>
</dbReference>
<comment type="catalytic activity">
    <reaction evidence="9">
        <text>a D-hexose + ATP = a D-hexose 6-phosphate + ADP + H(+)</text>
        <dbReference type="Rhea" id="RHEA:22740"/>
        <dbReference type="ChEBI" id="CHEBI:4194"/>
        <dbReference type="ChEBI" id="CHEBI:15378"/>
        <dbReference type="ChEBI" id="CHEBI:30616"/>
        <dbReference type="ChEBI" id="CHEBI:229467"/>
        <dbReference type="ChEBI" id="CHEBI:456216"/>
        <dbReference type="EC" id="2.7.1.1"/>
    </reaction>
    <physiologicalReaction direction="left-to-right" evidence="9">
        <dbReference type="Rhea" id="RHEA:22741"/>
    </physiologicalReaction>
</comment>
<proteinExistence type="evidence at transcript level"/>
<dbReference type="GO" id="GO:0006096">
    <property type="term" value="P:glycolytic process"/>
    <property type="evidence" value="ECO:0007669"/>
    <property type="project" value="UniProtKB-UniPathway"/>
</dbReference>
<evidence type="ECO:0000313" key="14">
    <source>
        <dbReference type="EMBL" id="AZL94601.1"/>
    </source>
</evidence>
<protein>
    <recommendedName>
        <fullName evidence="11">Phosphotransferase</fullName>
        <ecNumber evidence="11">2.7.1.-</ecNumber>
    </recommendedName>
</protein>
<dbReference type="Pfam" id="PF00349">
    <property type="entry name" value="Hexokinase_1"/>
    <property type="match status" value="1"/>
</dbReference>
<comment type="similarity">
    <text evidence="3 11">Belongs to the hexokinase family.</text>
</comment>
<dbReference type="GO" id="GO:0005536">
    <property type="term" value="F:D-glucose binding"/>
    <property type="evidence" value="ECO:0007669"/>
    <property type="project" value="InterPro"/>
</dbReference>
<evidence type="ECO:0000259" key="12">
    <source>
        <dbReference type="Pfam" id="PF00349"/>
    </source>
</evidence>
<dbReference type="InterPro" id="IPR022673">
    <property type="entry name" value="Hexokinase_C"/>
</dbReference>
<dbReference type="EMBL" id="MK265878">
    <property type="protein sequence ID" value="AZL94601.1"/>
    <property type="molecule type" value="mRNA"/>
</dbReference>
<evidence type="ECO:0000256" key="4">
    <source>
        <dbReference type="ARBA" id="ARBA00022679"/>
    </source>
</evidence>
<dbReference type="GO" id="GO:0004340">
    <property type="term" value="F:glucokinase activity"/>
    <property type="evidence" value="ECO:0007669"/>
    <property type="project" value="TreeGrafter"/>
</dbReference>
<evidence type="ECO:0000256" key="1">
    <source>
        <dbReference type="ARBA" id="ARBA00004888"/>
    </source>
</evidence>
<organism evidence="15">
    <name type="scientific">Nephromyces sp. MMRI</name>
    <dbReference type="NCBI Taxonomy" id="2496275"/>
    <lineage>
        <taxon>Eukaryota</taxon>
        <taxon>Sar</taxon>
        <taxon>Alveolata</taxon>
        <taxon>Apicomplexa</taxon>
        <taxon>Aconoidasida</taxon>
        <taxon>Nephromycida</taxon>
        <taxon>Nephromyces</taxon>
    </lineage>
</organism>
<dbReference type="PANTHER" id="PTHR19443:SF16">
    <property type="entry name" value="HEXOKINASE TYPE 1-RELATED"/>
    <property type="match status" value="1"/>
</dbReference>
<dbReference type="InterPro" id="IPR022672">
    <property type="entry name" value="Hexokinase_N"/>
</dbReference>
<evidence type="ECO:0000256" key="3">
    <source>
        <dbReference type="ARBA" id="ARBA00009225"/>
    </source>
</evidence>
<dbReference type="CDD" id="cd24000">
    <property type="entry name" value="ASKHA_NBD_HK"/>
    <property type="match status" value="1"/>
</dbReference>
<evidence type="ECO:0000256" key="5">
    <source>
        <dbReference type="ARBA" id="ARBA00022741"/>
    </source>
</evidence>
<evidence type="ECO:0000313" key="15">
    <source>
        <dbReference type="EMBL" id="AZL94607.1"/>
    </source>
</evidence>
<dbReference type="GO" id="GO:0005739">
    <property type="term" value="C:mitochondrion"/>
    <property type="evidence" value="ECO:0007669"/>
    <property type="project" value="TreeGrafter"/>
</dbReference>
<dbReference type="GO" id="GO:0006006">
    <property type="term" value="P:glucose metabolic process"/>
    <property type="evidence" value="ECO:0007669"/>
    <property type="project" value="TreeGrafter"/>
</dbReference>
<dbReference type="GO" id="GO:0008865">
    <property type="term" value="F:fructokinase activity"/>
    <property type="evidence" value="ECO:0007669"/>
    <property type="project" value="TreeGrafter"/>
</dbReference>
<accession>A0A3Q8UBZ9</accession>
<evidence type="ECO:0000256" key="9">
    <source>
        <dbReference type="ARBA" id="ARBA00044613"/>
    </source>
</evidence>
<evidence type="ECO:0000256" key="8">
    <source>
        <dbReference type="ARBA" id="ARBA00023152"/>
    </source>
</evidence>
<keyword evidence="8 11" id="KW-0324">Glycolysis</keyword>
<evidence type="ECO:0000256" key="6">
    <source>
        <dbReference type="ARBA" id="ARBA00022777"/>
    </source>
</evidence>
<dbReference type="GO" id="GO:0001678">
    <property type="term" value="P:intracellular glucose homeostasis"/>
    <property type="evidence" value="ECO:0007669"/>
    <property type="project" value="InterPro"/>
</dbReference>
<sequence>MDPRLTKLVESLELSKVLMIKICQAFQRHLSQGLLIHKNGGIPGEDVSICSLKMLDSCITNIPSGKETGVCYGLDFGGSNFRAVKAVLCGKGRIEIFQNSASLKESFQGHCPEGLVHAEVPGTHLFDRFSLQLKDLIDHREDTPMECSMNAENNPAVVPLGFTFSFPCLQESLNAARLITWTKEIETGRATECKVEGKDVAKMLQEAFLRHSIPARVFAVINDTVGTLISCAYQKSEDDPDCLIGLILGTGSNVCYYEPMAQEFNYKGNVINLEYGSFFDPILPRNEVDIELDRSSSNPGGQSFEKLVSGRYIGELVQKYCMKLDDPAVLDLLETYILDTKDAAALATLETSNPTSSNIVNTMKRILPSSTVNILKALSLAIFNRSADLISCSLAATVLRIITYSPEISRLSIGVDGSLILKNEFYFERVTCGISSLIESAGKKCDVKLIPTDDGSGKGAALVAFVASRS</sequence>
<dbReference type="PRINTS" id="PR00475">
    <property type="entry name" value="HEXOKINASE"/>
</dbReference>
<dbReference type="GO" id="GO:0005829">
    <property type="term" value="C:cytosol"/>
    <property type="evidence" value="ECO:0007669"/>
    <property type="project" value="TreeGrafter"/>
</dbReference>
<keyword evidence="7 11" id="KW-0067">ATP-binding</keyword>
<comment type="pathway">
    <text evidence="2">Carbohydrate metabolism; hexose metabolism.</text>
</comment>
<evidence type="ECO:0000259" key="13">
    <source>
        <dbReference type="Pfam" id="PF03727"/>
    </source>
</evidence>
<dbReference type="AlphaFoldDB" id="A0A3Q8UBZ9"/>
<reference evidence="15" key="1">
    <citation type="journal article" date="2018" name="Genome Biol. Evol.">
        <title>Nephromyces encodes a urate metabolism pathway and predicted peroxisomes, demonstrating these are not ancient losses of apicomplexans.</title>
        <authorList>
            <person name="Paight C."/>
            <person name="Slamovits C.H."/>
            <person name="Saffo M.B."/>
            <person name="Lane C.E."/>
        </authorList>
    </citation>
    <scope>NUCLEOTIDE SEQUENCE</scope>
    <source>
        <strain evidence="14">Neph109</strain>
        <strain evidence="15">Neph237</strain>
    </source>
</reference>
<dbReference type="EMBL" id="MK266006">
    <property type="protein sequence ID" value="AZL94607.1"/>
    <property type="molecule type" value="mRNA"/>
</dbReference>
<keyword evidence="6 11" id="KW-0418">Kinase</keyword>
<evidence type="ECO:0000256" key="2">
    <source>
        <dbReference type="ARBA" id="ARBA00005028"/>
    </source>
</evidence>
<keyword evidence="5 11" id="KW-0547">Nucleotide-binding</keyword>